<organism evidence="1 2">
    <name type="scientific">Thalassospira lohafexi</name>
    <dbReference type="NCBI Taxonomy" id="744227"/>
    <lineage>
        <taxon>Bacteria</taxon>
        <taxon>Pseudomonadati</taxon>
        <taxon>Pseudomonadota</taxon>
        <taxon>Alphaproteobacteria</taxon>
        <taxon>Rhodospirillales</taxon>
        <taxon>Thalassospiraceae</taxon>
        <taxon>Thalassospira</taxon>
    </lineage>
</organism>
<evidence type="ECO:0008006" key="3">
    <source>
        <dbReference type="Google" id="ProtNLM"/>
    </source>
</evidence>
<dbReference type="Proteomes" id="UP000233332">
    <property type="component" value="Unassembled WGS sequence"/>
</dbReference>
<sequence>MSEENQHPPLGDTSTSKALRIGASVAGAVPFVGASIQTVLTEIIPNVRADRVESYIRHLQDQIDELKLKLALEKPEGLDLFEEGLWQSARAFTEERKKYIGELVISGLNCEEAEQHRVRHNLRILNQIGDDEILILSSYQSKYQAISSDDAKAFRKKHKSVLGPFSRALGSADRSKAAHKDALLAHLASFGLLKVTEEDFETSRVKHALTSQGVALLRYIGIAED</sequence>
<protein>
    <recommendedName>
        <fullName evidence="3">DUF4393 domain-containing protein</fullName>
    </recommendedName>
</protein>
<dbReference type="AlphaFoldDB" id="A0A2N3LB19"/>
<comment type="caution">
    <text evidence="1">The sequence shown here is derived from an EMBL/GenBank/DDBJ whole genome shotgun (WGS) entry which is preliminary data.</text>
</comment>
<evidence type="ECO:0000313" key="2">
    <source>
        <dbReference type="Proteomes" id="UP000233332"/>
    </source>
</evidence>
<reference evidence="1 2" key="1">
    <citation type="submission" date="2017-09" db="EMBL/GenBank/DDBJ databases">
        <title>Biodiversity and function of Thalassospira species in the particle-attached aromatic-hydrocarbon-degrading consortia from the surface seawater of the China South Sea.</title>
        <authorList>
            <person name="Dong C."/>
            <person name="Lai Q."/>
            <person name="Shao Z."/>
        </authorList>
    </citation>
    <scope>NUCLEOTIDE SEQUENCE [LARGE SCALE GENOMIC DNA]</scope>
    <source>
        <strain evidence="1 2">139Z-12</strain>
    </source>
</reference>
<proteinExistence type="predicted"/>
<gene>
    <name evidence="1" type="ORF">COO92_00745</name>
</gene>
<evidence type="ECO:0000313" key="1">
    <source>
        <dbReference type="EMBL" id="PKR59936.1"/>
    </source>
</evidence>
<name>A0A2N3LB19_9PROT</name>
<dbReference type="RefSeq" id="WP_101299035.1">
    <property type="nucleotide sequence ID" value="NZ_NXGX01000001.1"/>
</dbReference>
<keyword evidence="2" id="KW-1185">Reference proteome</keyword>
<dbReference type="EMBL" id="NXGX01000001">
    <property type="protein sequence ID" value="PKR59936.1"/>
    <property type="molecule type" value="Genomic_DNA"/>
</dbReference>
<accession>A0A2N3LB19</accession>